<dbReference type="AlphaFoldDB" id="A0AA39TG77"/>
<dbReference type="GO" id="GO:0008270">
    <property type="term" value="F:zinc ion binding"/>
    <property type="evidence" value="ECO:0007669"/>
    <property type="project" value="InterPro"/>
</dbReference>
<feature type="non-terminal residue" evidence="8">
    <location>
        <position position="1"/>
    </location>
</feature>
<dbReference type="EMBL" id="JAULSR010000013">
    <property type="protein sequence ID" value="KAK0609532.1"/>
    <property type="molecule type" value="Genomic_DNA"/>
</dbReference>
<accession>A0AA39TG77</accession>
<keyword evidence="5" id="KW-0539">Nucleus</keyword>
<feature type="domain" description="Xylanolytic transcriptional activator regulatory" evidence="7">
    <location>
        <begin position="87"/>
        <end position="160"/>
    </location>
</feature>
<feature type="compositionally biased region" description="Polar residues" evidence="6">
    <location>
        <begin position="477"/>
        <end position="495"/>
    </location>
</feature>
<name>A0AA39TG77_9PEZI</name>
<dbReference type="GO" id="GO:0000981">
    <property type="term" value="F:DNA-binding transcription factor activity, RNA polymerase II-specific"/>
    <property type="evidence" value="ECO:0007669"/>
    <property type="project" value="InterPro"/>
</dbReference>
<evidence type="ECO:0000256" key="5">
    <source>
        <dbReference type="ARBA" id="ARBA00023242"/>
    </source>
</evidence>
<gene>
    <name evidence="8" type="ORF">B0T17DRAFT_546473</name>
</gene>
<dbReference type="Pfam" id="PF04082">
    <property type="entry name" value="Fungal_trans"/>
    <property type="match status" value="1"/>
</dbReference>
<reference evidence="8" key="1">
    <citation type="submission" date="2023-06" db="EMBL/GenBank/DDBJ databases">
        <title>Genome-scale phylogeny and comparative genomics of the fungal order Sordariales.</title>
        <authorList>
            <consortium name="Lawrence Berkeley National Laboratory"/>
            <person name="Hensen N."/>
            <person name="Bonometti L."/>
            <person name="Westerberg I."/>
            <person name="Brannstrom I.O."/>
            <person name="Guillou S."/>
            <person name="Cros-Aarteil S."/>
            <person name="Calhoun S."/>
            <person name="Haridas S."/>
            <person name="Kuo A."/>
            <person name="Mondo S."/>
            <person name="Pangilinan J."/>
            <person name="Riley R."/>
            <person name="LaButti K."/>
            <person name="Andreopoulos B."/>
            <person name="Lipzen A."/>
            <person name="Chen C."/>
            <person name="Yanf M."/>
            <person name="Daum C."/>
            <person name="Ng V."/>
            <person name="Clum A."/>
            <person name="Steindorff A."/>
            <person name="Ohm R."/>
            <person name="Martin F."/>
            <person name="Silar P."/>
            <person name="Natvig D."/>
            <person name="Lalanne C."/>
            <person name="Gautier V."/>
            <person name="Ament-velasquez S.L."/>
            <person name="Kruys A."/>
            <person name="Hutchinson M.I."/>
            <person name="Powell A.J."/>
            <person name="Barry K."/>
            <person name="Miller A.N."/>
            <person name="Grigoriev I.V."/>
            <person name="Debuchy R."/>
            <person name="Gladieux P."/>
            <person name="Thoren M.H."/>
            <person name="Johannesson H."/>
        </authorList>
    </citation>
    <scope>NUCLEOTIDE SEQUENCE</scope>
    <source>
        <strain evidence="8">SMH3391-2</strain>
    </source>
</reference>
<dbReference type="InterPro" id="IPR050815">
    <property type="entry name" value="TF_fung"/>
</dbReference>
<evidence type="ECO:0000313" key="9">
    <source>
        <dbReference type="Proteomes" id="UP001174934"/>
    </source>
</evidence>
<dbReference type="Proteomes" id="UP001174934">
    <property type="component" value="Unassembled WGS sequence"/>
</dbReference>
<organism evidence="8 9">
    <name type="scientific">Bombardia bombarda</name>
    <dbReference type="NCBI Taxonomy" id="252184"/>
    <lineage>
        <taxon>Eukaryota</taxon>
        <taxon>Fungi</taxon>
        <taxon>Dikarya</taxon>
        <taxon>Ascomycota</taxon>
        <taxon>Pezizomycotina</taxon>
        <taxon>Sordariomycetes</taxon>
        <taxon>Sordariomycetidae</taxon>
        <taxon>Sordariales</taxon>
        <taxon>Lasiosphaeriaceae</taxon>
        <taxon>Bombardia</taxon>
    </lineage>
</organism>
<comment type="caution">
    <text evidence="8">The sequence shown here is derived from an EMBL/GenBank/DDBJ whole genome shotgun (WGS) entry which is preliminary data.</text>
</comment>
<sequence length="535" mass="58638">MFSFLHRASLMERYHTGLLDRSLLLALIGITALLTDLGLGTSDYGSRCMDEAATLCLADIERPSIIRLQALVIIVKHRILSKRLSGAFMLHGVASRFATALRLNHENPALCFLAQESLRRLMWSLFMIDSGISSGRPDLALWPDPEHQIHIQLPCNERNFEFDLPETTESLRPPPSSLDSTPAPLPDALGFMALHVRMHWLRTKILQRTIKVACAPSVEDLDALPGSCAELVSELDAFEARLPLSFRWSEANLRLRTYSPRLGIFVMTHIWWRQCHLDLYRLFLPGLKEALPSSALAQLDQRFVAYNRRQCYEHARAMADMFAQLLTLSNSAPVTDIDLPGCAFQCARMLYHGLQTAGDELGFTAEGVREFALVCLRAAKQSTAGPACAGIQADIKQLIAGGLELSQNQPASLESTRLAADTSYLPYLAPSIGSSRPRVGPLSINALPVAYDPGFAQVYDGPATASLALGEPARELATSQPLDAPSRTSAGTSTSNALKEIDGLNFEPHFLGANLWTAADFSNDWPSLGRFPGAS</sequence>
<comment type="subcellular location">
    <subcellularLocation>
        <location evidence="1">Nucleus</location>
    </subcellularLocation>
</comment>
<dbReference type="GO" id="GO:0005634">
    <property type="term" value="C:nucleus"/>
    <property type="evidence" value="ECO:0007669"/>
    <property type="project" value="UniProtKB-SubCell"/>
</dbReference>
<evidence type="ECO:0000256" key="1">
    <source>
        <dbReference type="ARBA" id="ARBA00004123"/>
    </source>
</evidence>
<keyword evidence="9" id="KW-1185">Reference proteome</keyword>
<dbReference type="SMART" id="SM00906">
    <property type="entry name" value="Fungal_trans"/>
    <property type="match status" value="1"/>
</dbReference>
<evidence type="ECO:0000256" key="6">
    <source>
        <dbReference type="SAM" id="MobiDB-lite"/>
    </source>
</evidence>
<evidence type="ECO:0000259" key="7">
    <source>
        <dbReference type="SMART" id="SM00906"/>
    </source>
</evidence>
<proteinExistence type="predicted"/>
<evidence type="ECO:0000313" key="8">
    <source>
        <dbReference type="EMBL" id="KAK0609532.1"/>
    </source>
</evidence>
<feature type="region of interest" description="Disordered" evidence="6">
    <location>
        <begin position="476"/>
        <end position="495"/>
    </location>
</feature>
<dbReference type="GO" id="GO:0003677">
    <property type="term" value="F:DNA binding"/>
    <property type="evidence" value="ECO:0007669"/>
    <property type="project" value="InterPro"/>
</dbReference>
<evidence type="ECO:0000256" key="2">
    <source>
        <dbReference type="ARBA" id="ARBA00022723"/>
    </source>
</evidence>
<dbReference type="CDD" id="cd12148">
    <property type="entry name" value="fungal_TF_MHR"/>
    <property type="match status" value="1"/>
</dbReference>
<keyword evidence="3" id="KW-0805">Transcription regulation</keyword>
<protein>
    <recommendedName>
        <fullName evidence="7">Xylanolytic transcriptional activator regulatory domain-containing protein</fullName>
    </recommendedName>
</protein>
<keyword evidence="2" id="KW-0479">Metal-binding</keyword>
<dbReference type="PANTHER" id="PTHR47338:SF7">
    <property type="entry name" value="ZN(II)2CYS6 TRANSCRIPTION FACTOR (EUROFUNG)"/>
    <property type="match status" value="1"/>
</dbReference>
<evidence type="ECO:0000256" key="4">
    <source>
        <dbReference type="ARBA" id="ARBA00023163"/>
    </source>
</evidence>
<keyword evidence="4" id="KW-0804">Transcription</keyword>
<dbReference type="GO" id="GO:0006351">
    <property type="term" value="P:DNA-templated transcription"/>
    <property type="evidence" value="ECO:0007669"/>
    <property type="project" value="InterPro"/>
</dbReference>
<dbReference type="InterPro" id="IPR007219">
    <property type="entry name" value="XnlR_reg_dom"/>
</dbReference>
<evidence type="ECO:0000256" key="3">
    <source>
        <dbReference type="ARBA" id="ARBA00023015"/>
    </source>
</evidence>
<dbReference type="PANTHER" id="PTHR47338">
    <property type="entry name" value="ZN(II)2CYS6 TRANSCRIPTION FACTOR (EUROFUNG)-RELATED"/>
    <property type="match status" value="1"/>
</dbReference>